<dbReference type="EMBL" id="CALSDN010000014">
    <property type="protein sequence ID" value="CAH6723272.1"/>
    <property type="molecule type" value="Genomic_DNA"/>
</dbReference>
<keyword evidence="2" id="KW-1185">Reference proteome</keyword>
<evidence type="ECO:0000313" key="1">
    <source>
        <dbReference type="EMBL" id="CAH6723272.1"/>
    </source>
</evidence>
<organism evidence="1 2">
    <name type="scientific">[Candida] jaroonii</name>
    <dbReference type="NCBI Taxonomy" id="467808"/>
    <lineage>
        <taxon>Eukaryota</taxon>
        <taxon>Fungi</taxon>
        <taxon>Dikarya</taxon>
        <taxon>Ascomycota</taxon>
        <taxon>Saccharomycotina</taxon>
        <taxon>Pichiomycetes</taxon>
        <taxon>Debaryomycetaceae</taxon>
        <taxon>Yamadazyma</taxon>
    </lineage>
</organism>
<dbReference type="Proteomes" id="UP001152531">
    <property type="component" value="Unassembled WGS sequence"/>
</dbReference>
<proteinExistence type="predicted"/>
<comment type="caution">
    <text evidence="1">The sequence shown here is derived from an EMBL/GenBank/DDBJ whole genome shotgun (WGS) entry which is preliminary data.</text>
</comment>
<protein>
    <submittedName>
        <fullName evidence="1">Oxidation resistance protein 1</fullName>
    </submittedName>
</protein>
<gene>
    <name evidence="1" type="ORF">CLIB1444_14S00408</name>
</gene>
<evidence type="ECO:0000313" key="2">
    <source>
        <dbReference type="Proteomes" id="UP001152531"/>
    </source>
</evidence>
<name>A0ACA9YEB9_9ASCO</name>
<accession>A0ACA9YEB9</accession>
<reference evidence="1" key="1">
    <citation type="submission" date="2022-06" db="EMBL/GenBank/DDBJ databases">
        <authorList>
            <person name="Legras J.-L."/>
            <person name="Devillers H."/>
            <person name="Grondin C."/>
        </authorList>
    </citation>
    <scope>NUCLEOTIDE SEQUENCE</scope>
    <source>
        <strain evidence="1">CLIB 1444</strain>
    </source>
</reference>
<sequence length="253" mass="28893">MFKSKPSPSPSPAPEELPPLPPLQFHGYKPTTTQKLLTHDISSNIRNLLPPRLQLFNDWYLIYSLDQHGISLNTLYNNSKLSNQVHKPKIEKGYGDQIISRIMKESPTIRRPVGYVLIVKDNKNNKFGAYLNENLKPMDHKRYYGNGESFLWKQEHVKGTKDHRFKAFMYTGINDNIIYSNHDFIAIGSSNGQNGLYINKSLEEGISYRCETFGNEILNGDGDLGGNSHKFGDKVFGKFEIRGIELWRVGSLD</sequence>